<dbReference type="Proteomes" id="UP000244309">
    <property type="component" value="Unassembled WGS sequence"/>
</dbReference>
<keyword evidence="7 9" id="KW-0472">Membrane</keyword>
<feature type="transmembrane region" description="Helical" evidence="9">
    <location>
        <begin position="491"/>
        <end position="510"/>
    </location>
</feature>
<keyword evidence="12" id="KW-1185">Reference proteome</keyword>
<gene>
    <name evidence="11" type="ORF">CXQ85_004917</name>
</gene>
<evidence type="ECO:0000256" key="2">
    <source>
        <dbReference type="ARBA" id="ARBA00006983"/>
    </source>
</evidence>
<keyword evidence="6 9" id="KW-1133">Transmembrane helix</keyword>
<feature type="transmembrane region" description="Helical" evidence="9">
    <location>
        <begin position="63"/>
        <end position="83"/>
    </location>
</feature>
<dbReference type="GO" id="GO:0016020">
    <property type="term" value="C:membrane"/>
    <property type="evidence" value="ECO:0007669"/>
    <property type="project" value="UniProtKB-SubCell"/>
</dbReference>
<dbReference type="Gene3D" id="1.20.1740.10">
    <property type="entry name" value="Amino acid/polyamine transporter I"/>
    <property type="match status" value="1"/>
</dbReference>
<evidence type="ECO:0000313" key="12">
    <source>
        <dbReference type="Proteomes" id="UP000244309"/>
    </source>
</evidence>
<dbReference type="InterPro" id="IPR004841">
    <property type="entry name" value="AA-permease/SLC12A_dom"/>
</dbReference>
<evidence type="ECO:0000256" key="7">
    <source>
        <dbReference type="ARBA" id="ARBA00023136"/>
    </source>
</evidence>
<dbReference type="GO" id="GO:0015171">
    <property type="term" value="F:amino acid transmembrane transporter activity"/>
    <property type="evidence" value="ECO:0007669"/>
    <property type="project" value="TreeGrafter"/>
</dbReference>
<feature type="compositionally biased region" description="Polar residues" evidence="8">
    <location>
        <begin position="1"/>
        <end position="10"/>
    </location>
</feature>
<dbReference type="GeneID" id="37010247"/>
<keyword evidence="3" id="KW-0813">Transport</keyword>
<comment type="subcellular location">
    <subcellularLocation>
        <location evidence="1">Membrane</location>
        <topology evidence="1">Multi-pass membrane protein</topology>
    </subcellularLocation>
</comment>
<evidence type="ECO:0000256" key="5">
    <source>
        <dbReference type="ARBA" id="ARBA00022970"/>
    </source>
</evidence>
<sequence length="563" mass="62550">MNNNSPTASILRSPLDSHDKDKPLASVDFLEKAEGELYSADDDSSLPPENELKKGLKNRHVQLIALGGAIGTGLFLGSGQVLYTTGPGPLWISYIVMSTVVWFVMNMLAEMASFLPVPGTGSQQFINDFTDPSIGFALGYNYWYGFSILVATETVAAAMLIQYWTTDVHIAVWISILLGLMLLLNVLPVQFFGEAEFFFASIKIFAITGLIILGIVLFFGGGPNKDMLGFRHWADGNAFHDHLVDGATGRFLATWTAIVRAGYSFIMSPELIVSCSGEVVRPRRIIPRCAKQFIYRLAFFYILGSLVIGIIADSRSERLMGEKGDASASPFVVGIQNAGIPVLNHIINAVVLTSAASAGNSFFYAGSRTLYSLAKRGLAPKIFTTVNRFGVPIYCVLIVFAVGCLAYLNVSSSSSQVFSWFSNISTISGYISWITASFAYTRWRKAIALQGLSDRVPYKTKFQPYGAYYVMFFVSLITLTNGYAVFFDFDIADFLAAYITLPIVLGLYVAHRSYSYFWVGRKRWLNPLEEFDFGKLEMVEEEERHYDNPIPKNVWEKFVFSIF</sequence>
<dbReference type="FunFam" id="1.20.1740.10:FF:000001">
    <property type="entry name" value="Amino acid permease"/>
    <property type="match status" value="1"/>
</dbReference>
<feature type="region of interest" description="Disordered" evidence="8">
    <location>
        <begin position="1"/>
        <end position="23"/>
    </location>
</feature>
<evidence type="ECO:0000256" key="3">
    <source>
        <dbReference type="ARBA" id="ARBA00022448"/>
    </source>
</evidence>
<feature type="transmembrane region" description="Helical" evidence="9">
    <location>
        <begin position="89"/>
        <end position="109"/>
    </location>
</feature>
<dbReference type="PANTHER" id="PTHR43341:SF36">
    <property type="entry name" value="PROLINE-SPECIFIC PERMEASE"/>
    <property type="match status" value="1"/>
</dbReference>
<dbReference type="VEuPathDB" id="FungiDB:CXQ85_004917"/>
<name>A0A2V1AWM1_9ASCO</name>
<dbReference type="PANTHER" id="PTHR43341">
    <property type="entry name" value="AMINO ACID PERMEASE"/>
    <property type="match status" value="1"/>
</dbReference>
<evidence type="ECO:0000256" key="4">
    <source>
        <dbReference type="ARBA" id="ARBA00022692"/>
    </source>
</evidence>
<organism evidence="11 12">
    <name type="scientific">Candidozyma haemuli</name>
    <dbReference type="NCBI Taxonomy" id="45357"/>
    <lineage>
        <taxon>Eukaryota</taxon>
        <taxon>Fungi</taxon>
        <taxon>Dikarya</taxon>
        <taxon>Ascomycota</taxon>
        <taxon>Saccharomycotina</taxon>
        <taxon>Pichiomycetes</taxon>
        <taxon>Metschnikowiaceae</taxon>
        <taxon>Candidozyma</taxon>
    </lineage>
</organism>
<evidence type="ECO:0000256" key="1">
    <source>
        <dbReference type="ARBA" id="ARBA00004141"/>
    </source>
</evidence>
<feature type="transmembrane region" description="Helical" evidence="9">
    <location>
        <begin position="386"/>
        <end position="408"/>
    </location>
</feature>
<feature type="transmembrane region" description="Helical" evidence="9">
    <location>
        <begin position="170"/>
        <end position="192"/>
    </location>
</feature>
<feature type="transmembrane region" description="Helical" evidence="9">
    <location>
        <begin position="293"/>
        <end position="312"/>
    </location>
</feature>
<dbReference type="RefSeq" id="XP_025343185.1">
    <property type="nucleotide sequence ID" value="XM_025488523.1"/>
</dbReference>
<dbReference type="EMBL" id="PKFO01000006">
    <property type="protein sequence ID" value="PVH22245.1"/>
    <property type="molecule type" value="Genomic_DNA"/>
</dbReference>
<feature type="transmembrane region" description="Helical" evidence="9">
    <location>
        <begin position="204"/>
        <end position="222"/>
    </location>
</feature>
<comment type="similarity">
    <text evidence="2">Belongs to the amino acid-polyamine-organocation (APC) superfamily. YAT (TC 2.A.3.10) family.</text>
</comment>
<feature type="transmembrane region" description="Helical" evidence="9">
    <location>
        <begin position="346"/>
        <end position="365"/>
    </location>
</feature>
<proteinExistence type="inferred from homology"/>
<dbReference type="PIRSF" id="PIRSF006060">
    <property type="entry name" value="AA_transporter"/>
    <property type="match status" value="1"/>
</dbReference>
<dbReference type="Pfam" id="PF00324">
    <property type="entry name" value="AA_permease"/>
    <property type="match status" value="1"/>
</dbReference>
<protein>
    <recommendedName>
        <fullName evidence="10">Amino acid permease/ SLC12A domain-containing protein</fullName>
    </recommendedName>
</protein>
<evidence type="ECO:0000256" key="9">
    <source>
        <dbReference type="SAM" id="Phobius"/>
    </source>
</evidence>
<evidence type="ECO:0000256" key="8">
    <source>
        <dbReference type="SAM" id="MobiDB-lite"/>
    </source>
</evidence>
<feature type="transmembrane region" description="Helical" evidence="9">
    <location>
        <begin position="465"/>
        <end position="485"/>
    </location>
</feature>
<feature type="domain" description="Amino acid permease/ SLC12A" evidence="10">
    <location>
        <begin position="60"/>
        <end position="518"/>
    </location>
</feature>
<evidence type="ECO:0000259" key="10">
    <source>
        <dbReference type="Pfam" id="PF00324"/>
    </source>
</evidence>
<evidence type="ECO:0000313" key="11">
    <source>
        <dbReference type="EMBL" id="PVH22245.1"/>
    </source>
</evidence>
<dbReference type="InterPro" id="IPR050524">
    <property type="entry name" value="APC_YAT"/>
</dbReference>
<dbReference type="InterPro" id="IPR004840">
    <property type="entry name" value="Amino_acid_permease_CS"/>
</dbReference>
<dbReference type="OrthoDB" id="3900342at2759"/>
<dbReference type="PROSITE" id="PS00218">
    <property type="entry name" value="AMINO_ACID_PERMEASE_1"/>
    <property type="match status" value="1"/>
</dbReference>
<keyword evidence="4 9" id="KW-0812">Transmembrane</keyword>
<feature type="transmembrane region" description="Helical" evidence="9">
    <location>
        <begin position="142"/>
        <end position="164"/>
    </location>
</feature>
<feature type="transmembrane region" description="Helical" evidence="9">
    <location>
        <begin position="420"/>
        <end position="440"/>
    </location>
</feature>
<comment type="caution">
    <text evidence="11">The sequence shown here is derived from an EMBL/GenBank/DDBJ whole genome shotgun (WGS) entry which is preliminary data.</text>
</comment>
<reference evidence="11 12" key="1">
    <citation type="submission" date="2017-12" db="EMBL/GenBank/DDBJ databases">
        <title>Genome Sequence of a Multidrug-Resistant Candida haemulonii Isolate from a Patient with Chronic Leg Ulcers in Israel.</title>
        <authorList>
            <person name="Chow N.A."/>
            <person name="Gade L."/>
            <person name="Batra D."/>
            <person name="Rowe L.A."/>
            <person name="Ben-Ami R."/>
            <person name="Loparev V.N."/>
            <person name="Litvintseva A.P."/>
        </authorList>
    </citation>
    <scope>NUCLEOTIDE SEQUENCE [LARGE SCALE GENOMIC DNA]</scope>
    <source>
        <strain evidence="11 12">B11899</strain>
    </source>
</reference>
<evidence type="ECO:0000256" key="6">
    <source>
        <dbReference type="ARBA" id="ARBA00022989"/>
    </source>
</evidence>
<keyword evidence="5" id="KW-0029">Amino-acid transport</keyword>
<dbReference type="STRING" id="45357.A0A2V1AWM1"/>
<dbReference type="AlphaFoldDB" id="A0A2V1AWM1"/>
<accession>A0A2V1AWM1</accession>